<dbReference type="SMR" id="A0A1Q8STF0"/>
<accession>A0A1Q8STF0</accession>
<dbReference type="RefSeq" id="WP_075569621.1">
    <property type="nucleotide sequence ID" value="NZ_MSDO01000009.1"/>
</dbReference>
<gene>
    <name evidence="1" type="ORF">BTW07_07950</name>
</gene>
<dbReference type="STRING" id="404433.BTW07_07950"/>
<dbReference type="Proteomes" id="UP000186878">
    <property type="component" value="Unassembled WGS sequence"/>
</dbReference>
<evidence type="ECO:0000313" key="2">
    <source>
        <dbReference type="Proteomes" id="UP000186878"/>
    </source>
</evidence>
<name>A0A1Q8STF0_9GAMM</name>
<dbReference type="Pfam" id="PF12261">
    <property type="entry name" value="T_hemolysin"/>
    <property type="match status" value="1"/>
</dbReference>
<organism evidence="1 2">
    <name type="scientific">Salinicola socius</name>
    <dbReference type="NCBI Taxonomy" id="404433"/>
    <lineage>
        <taxon>Bacteria</taxon>
        <taxon>Pseudomonadati</taxon>
        <taxon>Pseudomonadota</taxon>
        <taxon>Gammaproteobacteria</taxon>
        <taxon>Oceanospirillales</taxon>
        <taxon>Halomonadaceae</taxon>
        <taxon>Salinicola</taxon>
    </lineage>
</organism>
<comment type="caution">
    <text evidence="1">The sequence shown here is derived from an EMBL/GenBank/DDBJ whole genome shotgun (WGS) entry which is preliminary data.</text>
</comment>
<evidence type="ECO:0000313" key="1">
    <source>
        <dbReference type="EMBL" id="OLO04720.1"/>
    </source>
</evidence>
<evidence type="ECO:0008006" key="3">
    <source>
        <dbReference type="Google" id="ProtNLM"/>
    </source>
</evidence>
<dbReference type="AlphaFoldDB" id="A0A1Q8STF0"/>
<sequence>MAGLSAPAANIIWRESRNSQERATLEHFIADTYRQQHGASIAQFAPHLYGLWEQDQLQAAVGVRRADASPLFLEHYLETPIEQALSAVLETQVDRTALAEIGNLAARRPGMTIPLIRALVASLVAEECRWLAFTATATVRNGFRRLGLDVHRLAEANPTRLGSAQGDWGNYYLHRPWVMGGDLLAAWHRLAPAGDRTIINTVPAAAPLLKDTDHA</sequence>
<dbReference type="EMBL" id="MSDO01000009">
    <property type="protein sequence ID" value="OLO04720.1"/>
    <property type="molecule type" value="Genomic_DNA"/>
</dbReference>
<keyword evidence="2" id="KW-1185">Reference proteome</keyword>
<reference evidence="1 2" key="1">
    <citation type="submission" date="2016-12" db="EMBL/GenBank/DDBJ databases">
        <title>Draft genome sequences of strains Salinicola socius SMB35, Salinicola sp. MH3R3-1 and Chromohalobacter sp. SMB17 from the Verkhnekamsk potash mining region of Russia.</title>
        <authorList>
            <person name="Mavrodi D.V."/>
            <person name="Olsson B.E."/>
            <person name="Korsakova E.S."/>
            <person name="Pyankova A."/>
            <person name="Mavrodi O.V."/>
            <person name="Plotnikova E.G."/>
        </authorList>
    </citation>
    <scope>NUCLEOTIDE SEQUENCE [LARGE SCALE GENOMIC DNA]</scope>
    <source>
        <strain evidence="1 2">SMB35</strain>
    </source>
</reference>
<dbReference type="InterPro" id="IPR022050">
    <property type="entry name" value="T_hemolysin"/>
</dbReference>
<protein>
    <recommendedName>
        <fullName evidence="3">Thermostable hemolysin</fullName>
    </recommendedName>
</protein>
<dbReference type="OrthoDB" id="7432757at2"/>
<proteinExistence type="predicted"/>